<organism evidence="1 2">
    <name type="scientific">Taxus chinensis</name>
    <name type="common">Chinese yew</name>
    <name type="synonym">Taxus wallichiana var. chinensis</name>
    <dbReference type="NCBI Taxonomy" id="29808"/>
    <lineage>
        <taxon>Eukaryota</taxon>
        <taxon>Viridiplantae</taxon>
        <taxon>Streptophyta</taxon>
        <taxon>Embryophyta</taxon>
        <taxon>Tracheophyta</taxon>
        <taxon>Spermatophyta</taxon>
        <taxon>Pinopsida</taxon>
        <taxon>Pinidae</taxon>
        <taxon>Conifers II</taxon>
        <taxon>Cupressales</taxon>
        <taxon>Taxaceae</taxon>
        <taxon>Taxus</taxon>
    </lineage>
</organism>
<evidence type="ECO:0000313" key="2">
    <source>
        <dbReference type="Proteomes" id="UP000824469"/>
    </source>
</evidence>
<proteinExistence type="predicted"/>
<dbReference type="Proteomes" id="UP000824469">
    <property type="component" value="Unassembled WGS sequence"/>
</dbReference>
<evidence type="ECO:0000313" key="1">
    <source>
        <dbReference type="EMBL" id="KAH9305919.1"/>
    </source>
</evidence>
<feature type="non-terminal residue" evidence="1">
    <location>
        <position position="79"/>
    </location>
</feature>
<sequence length="79" mass="8474">MVMEIQLGLMGVGVERIEEETGVKGEVTVEAKGKNIETLGGGIDKESNTLLLLVGPGFTTGEEKDMEMEGICNWMEGTL</sequence>
<accession>A0AA38FKS1</accession>
<name>A0AA38FKS1_TAXCH</name>
<dbReference type="EMBL" id="JAHRHJ020000008">
    <property type="protein sequence ID" value="KAH9305919.1"/>
    <property type="molecule type" value="Genomic_DNA"/>
</dbReference>
<dbReference type="AlphaFoldDB" id="A0AA38FKS1"/>
<protein>
    <submittedName>
        <fullName evidence="1">Uncharacterized protein</fullName>
    </submittedName>
</protein>
<reference evidence="1 2" key="1">
    <citation type="journal article" date="2021" name="Nat. Plants">
        <title>The Taxus genome provides insights into paclitaxel biosynthesis.</title>
        <authorList>
            <person name="Xiong X."/>
            <person name="Gou J."/>
            <person name="Liao Q."/>
            <person name="Li Y."/>
            <person name="Zhou Q."/>
            <person name="Bi G."/>
            <person name="Li C."/>
            <person name="Du R."/>
            <person name="Wang X."/>
            <person name="Sun T."/>
            <person name="Guo L."/>
            <person name="Liang H."/>
            <person name="Lu P."/>
            <person name="Wu Y."/>
            <person name="Zhang Z."/>
            <person name="Ro D.K."/>
            <person name="Shang Y."/>
            <person name="Huang S."/>
            <person name="Yan J."/>
        </authorList>
    </citation>
    <scope>NUCLEOTIDE SEQUENCE [LARGE SCALE GENOMIC DNA]</scope>
    <source>
        <strain evidence="1">Ta-2019</strain>
    </source>
</reference>
<gene>
    <name evidence="1" type="ORF">KI387_010323</name>
</gene>
<comment type="caution">
    <text evidence="1">The sequence shown here is derived from an EMBL/GenBank/DDBJ whole genome shotgun (WGS) entry which is preliminary data.</text>
</comment>
<keyword evidence="2" id="KW-1185">Reference proteome</keyword>